<dbReference type="EMBL" id="DTCA01000036">
    <property type="protein sequence ID" value="HGM06964.1"/>
    <property type="molecule type" value="Genomic_DNA"/>
</dbReference>
<dbReference type="Pfam" id="PF18894">
    <property type="entry name" value="PhageMetallopep"/>
    <property type="match status" value="1"/>
</dbReference>
<accession>A0A7C4D2W0</accession>
<evidence type="ECO:0000259" key="1">
    <source>
        <dbReference type="Pfam" id="PF18894"/>
    </source>
</evidence>
<dbReference type="InterPro" id="IPR043998">
    <property type="entry name" value="Put_Metallopep"/>
</dbReference>
<sequence>MSKNRVVYTHAEDIKKLATDIVETLKDHFWYIDLSRVYFIRSRNSRTRAIARIHGLPRIWIYVMNIKPMYIIEIVSENFDSLSFKEKIYVIVHELLHIPKSFSGGLRPHKSFVSNIRVEKLVKTYLDRKNTYNK</sequence>
<feature type="domain" description="Putative phage metallopeptidase" evidence="1">
    <location>
        <begin position="8"/>
        <end position="117"/>
    </location>
</feature>
<gene>
    <name evidence="2" type="ORF">ENU31_00945</name>
</gene>
<name>A0A7C4D2W0_9CREN</name>
<reference evidence="2" key="1">
    <citation type="journal article" date="2020" name="mSystems">
        <title>Genome- and Community-Level Interaction Insights into Carbon Utilization and Element Cycling Functions of Hydrothermarchaeota in Hydrothermal Sediment.</title>
        <authorList>
            <person name="Zhou Z."/>
            <person name="Liu Y."/>
            <person name="Xu W."/>
            <person name="Pan J."/>
            <person name="Luo Z.H."/>
            <person name="Li M."/>
        </authorList>
    </citation>
    <scope>NUCLEOTIDE SEQUENCE [LARGE SCALE GENOMIC DNA]</scope>
    <source>
        <strain evidence="2">SpSt-658</strain>
    </source>
</reference>
<comment type="caution">
    <text evidence="2">The sequence shown here is derived from an EMBL/GenBank/DDBJ whole genome shotgun (WGS) entry which is preliminary data.</text>
</comment>
<dbReference type="AlphaFoldDB" id="A0A7C4D2W0"/>
<evidence type="ECO:0000313" key="2">
    <source>
        <dbReference type="EMBL" id="HGM06964.1"/>
    </source>
</evidence>
<organism evidence="2">
    <name type="scientific">Ignisphaera aggregans</name>
    <dbReference type="NCBI Taxonomy" id="334771"/>
    <lineage>
        <taxon>Archaea</taxon>
        <taxon>Thermoproteota</taxon>
        <taxon>Thermoprotei</taxon>
        <taxon>Desulfurococcales</taxon>
        <taxon>Desulfurococcaceae</taxon>
        <taxon>Ignisphaera</taxon>
    </lineage>
</organism>
<protein>
    <submittedName>
        <fullName evidence="2">Metallopeptidase</fullName>
    </submittedName>
</protein>
<proteinExistence type="predicted"/>